<proteinExistence type="predicted"/>
<feature type="transmembrane region" description="Helical" evidence="6">
    <location>
        <begin position="112"/>
        <end position="131"/>
    </location>
</feature>
<evidence type="ECO:0000313" key="8">
    <source>
        <dbReference type="EMBL" id="MFC6012035.1"/>
    </source>
</evidence>
<dbReference type="PROSITE" id="PS50850">
    <property type="entry name" value="MFS"/>
    <property type="match status" value="1"/>
</dbReference>
<feature type="transmembrane region" description="Helical" evidence="6">
    <location>
        <begin position="52"/>
        <end position="76"/>
    </location>
</feature>
<evidence type="ECO:0000256" key="2">
    <source>
        <dbReference type="ARBA" id="ARBA00022448"/>
    </source>
</evidence>
<dbReference type="Pfam" id="PF07690">
    <property type="entry name" value="MFS_1"/>
    <property type="match status" value="1"/>
</dbReference>
<keyword evidence="3 6" id="KW-0812">Transmembrane</keyword>
<feature type="transmembrane region" description="Helical" evidence="6">
    <location>
        <begin position="143"/>
        <end position="164"/>
    </location>
</feature>
<keyword evidence="4 6" id="KW-1133">Transmembrane helix</keyword>
<evidence type="ECO:0000259" key="7">
    <source>
        <dbReference type="PROSITE" id="PS50850"/>
    </source>
</evidence>
<dbReference type="EMBL" id="JBHSQN010000009">
    <property type="protein sequence ID" value="MFC6012035.1"/>
    <property type="molecule type" value="Genomic_DNA"/>
</dbReference>
<feature type="transmembrane region" description="Helical" evidence="6">
    <location>
        <begin position="377"/>
        <end position="395"/>
    </location>
</feature>
<evidence type="ECO:0000256" key="5">
    <source>
        <dbReference type="ARBA" id="ARBA00023136"/>
    </source>
</evidence>
<feature type="domain" description="Major facilitator superfamily (MFS) profile" evidence="7">
    <location>
        <begin position="4"/>
        <end position="402"/>
    </location>
</feature>
<keyword evidence="2" id="KW-0813">Transport</keyword>
<name>A0ABW1JS51_9NOCA</name>
<keyword evidence="9" id="KW-1185">Reference proteome</keyword>
<dbReference type="InterPro" id="IPR020846">
    <property type="entry name" value="MFS_dom"/>
</dbReference>
<feature type="transmembrane region" description="Helical" evidence="6">
    <location>
        <begin position="21"/>
        <end position="40"/>
    </location>
</feature>
<gene>
    <name evidence="8" type="ORF">ACFP3H_13335</name>
</gene>
<dbReference type="InterPro" id="IPR011701">
    <property type="entry name" value="MFS"/>
</dbReference>
<dbReference type="InterPro" id="IPR036259">
    <property type="entry name" value="MFS_trans_sf"/>
</dbReference>
<evidence type="ECO:0000256" key="3">
    <source>
        <dbReference type="ARBA" id="ARBA00022692"/>
    </source>
</evidence>
<dbReference type="Proteomes" id="UP001596223">
    <property type="component" value="Unassembled WGS sequence"/>
</dbReference>
<accession>A0ABW1JS51</accession>
<evidence type="ECO:0000256" key="6">
    <source>
        <dbReference type="SAM" id="Phobius"/>
    </source>
</evidence>
<comment type="caution">
    <text evidence="8">The sequence shown here is derived from an EMBL/GenBank/DDBJ whole genome shotgun (WGS) entry which is preliminary data.</text>
</comment>
<organism evidence="8 9">
    <name type="scientific">Nocardia lasii</name>
    <dbReference type="NCBI Taxonomy" id="1616107"/>
    <lineage>
        <taxon>Bacteria</taxon>
        <taxon>Bacillati</taxon>
        <taxon>Actinomycetota</taxon>
        <taxon>Actinomycetes</taxon>
        <taxon>Mycobacteriales</taxon>
        <taxon>Nocardiaceae</taxon>
        <taxon>Nocardia</taxon>
    </lineage>
</organism>
<evidence type="ECO:0000313" key="9">
    <source>
        <dbReference type="Proteomes" id="UP001596223"/>
    </source>
</evidence>
<comment type="subcellular location">
    <subcellularLocation>
        <location evidence="1">Cell membrane</location>
        <topology evidence="1">Multi-pass membrane protein</topology>
    </subcellularLocation>
</comment>
<dbReference type="PANTHER" id="PTHR43385:SF1">
    <property type="entry name" value="RIBOFLAVIN TRANSPORTER RIBJ"/>
    <property type="match status" value="1"/>
</dbReference>
<sequence length="407" mass="41851">MSRSTTIAQTGSTEPGLRRRVLIILCLTEITSWGILYYAFPVLSVSISADTGWSLPMITAAFSLGQFAAALTGIPVGRVIDRVGPRTVMTAGSILAVPALIVVALAPNPAVFFAGWLVAGVAMGAVLYPPAFAALTRWFGADYVTALMILTLVGGFASTVFAPLTAALDQRTDWRATYLTLVVVLAVVTIPAHLFGLSGPWPNPPIAASPGDDDHGAVSRSPAFVMLVLASSLGAFAAFAAVFNLVPLLIERGFSPSLAALTLGLGGAGQVLGRIGYLPLVTRTTARARIVGAFAATAVATALTGWATTVFALIAISIGAGLVRGIMTLVQATAVTDRWGATHYGRLNGLLSAPVVIVMALAPWGGTVLMTWTGSYAGTYFVLGGIAAVAALAAVSTMPRPSKQPVS</sequence>
<feature type="transmembrane region" description="Helical" evidence="6">
    <location>
        <begin position="258"/>
        <end position="278"/>
    </location>
</feature>
<dbReference type="InterPro" id="IPR052983">
    <property type="entry name" value="MFS_Riboflavin_Transporter"/>
</dbReference>
<keyword evidence="5 6" id="KW-0472">Membrane</keyword>
<feature type="transmembrane region" description="Helical" evidence="6">
    <location>
        <begin position="290"/>
        <end position="307"/>
    </location>
</feature>
<dbReference type="CDD" id="cd17355">
    <property type="entry name" value="MFS_YcxA_like"/>
    <property type="match status" value="1"/>
</dbReference>
<dbReference type="SUPFAM" id="SSF103473">
    <property type="entry name" value="MFS general substrate transporter"/>
    <property type="match status" value="1"/>
</dbReference>
<dbReference type="Gene3D" id="1.20.1250.20">
    <property type="entry name" value="MFS general substrate transporter like domains"/>
    <property type="match status" value="2"/>
</dbReference>
<evidence type="ECO:0000256" key="4">
    <source>
        <dbReference type="ARBA" id="ARBA00022989"/>
    </source>
</evidence>
<dbReference type="RefSeq" id="WP_378604855.1">
    <property type="nucleotide sequence ID" value="NZ_JBHSQN010000009.1"/>
</dbReference>
<feature type="transmembrane region" description="Helical" evidence="6">
    <location>
        <begin position="347"/>
        <end position="365"/>
    </location>
</feature>
<feature type="transmembrane region" description="Helical" evidence="6">
    <location>
        <begin position="224"/>
        <end position="246"/>
    </location>
</feature>
<feature type="transmembrane region" description="Helical" evidence="6">
    <location>
        <begin position="176"/>
        <end position="197"/>
    </location>
</feature>
<protein>
    <submittedName>
        <fullName evidence="8">MFS transporter</fullName>
    </submittedName>
</protein>
<dbReference type="PANTHER" id="PTHR43385">
    <property type="entry name" value="RIBOFLAVIN TRANSPORTER RIBJ"/>
    <property type="match status" value="1"/>
</dbReference>
<reference evidence="9" key="1">
    <citation type="journal article" date="2019" name="Int. J. Syst. Evol. Microbiol.">
        <title>The Global Catalogue of Microorganisms (GCM) 10K type strain sequencing project: providing services to taxonomists for standard genome sequencing and annotation.</title>
        <authorList>
            <consortium name="The Broad Institute Genomics Platform"/>
            <consortium name="The Broad Institute Genome Sequencing Center for Infectious Disease"/>
            <person name="Wu L."/>
            <person name="Ma J."/>
        </authorList>
    </citation>
    <scope>NUCLEOTIDE SEQUENCE [LARGE SCALE GENOMIC DNA]</scope>
    <source>
        <strain evidence="9">CCUG 36956</strain>
    </source>
</reference>
<evidence type="ECO:0000256" key="1">
    <source>
        <dbReference type="ARBA" id="ARBA00004651"/>
    </source>
</evidence>